<dbReference type="PANTHER" id="PTHR43298">
    <property type="entry name" value="MULTIDRUG RESISTANCE PROTEIN NORM-RELATED"/>
    <property type="match status" value="1"/>
</dbReference>
<keyword evidence="11 13" id="KW-0472">Membrane</keyword>
<feature type="transmembrane region" description="Helical" evidence="13">
    <location>
        <begin position="410"/>
        <end position="430"/>
    </location>
</feature>
<organism evidence="14 15">
    <name type="scientific">Peptoniphilus duerdenii ATCC BAA-1640</name>
    <dbReference type="NCBI Taxonomy" id="862517"/>
    <lineage>
        <taxon>Bacteria</taxon>
        <taxon>Bacillati</taxon>
        <taxon>Bacillota</taxon>
        <taxon>Tissierellia</taxon>
        <taxon>Tissierellales</taxon>
        <taxon>Peptoniphilaceae</taxon>
        <taxon>Peptoniphilus</taxon>
    </lineage>
</organism>
<dbReference type="GO" id="GO:0042910">
    <property type="term" value="F:xenobiotic transmembrane transporter activity"/>
    <property type="evidence" value="ECO:0007669"/>
    <property type="project" value="InterPro"/>
</dbReference>
<dbReference type="eggNOG" id="COG0534">
    <property type="taxonomic scope" value="Bacteria"/>
</dbReference>
<keyword evidence="8 13" id="KW-0812">Transmembrane</keyword>
<feature type="transmembrane region" description="Helical" evidence="13">
    <location>
        <begin position="188"/>
        <end position="212"/>
    </location>
</feature>
<evidence type="ECO:0000256" key="10">
    <source>
        <dbReference type="ARBA" id="ARBA00023065"/>
    </source>
</evidence>
<evidence type="ECO:0000256" key="6">
    <source>
        <dbReference type="ARBA" id="ARBA00022449"/>
    </source>
</evidence>
<evidence type="ECO:0000256" key="11">
    <source>
        <dbReference type="ARBA" id="ARBA00023136"/>
    </source>
</evidence>
<evidence type="ECO:0000256" key="7">
    <source>
        <dbReference type="ARBA" id="ARBA00022475"/>
    </source>
</evidence>
<evidence type="ECO:0000256" key="4">
    <source>
        <dbReference type="ARBA" id="ARBA00020268"/>
    </source>
</evidence>
<accession>E0NJB7</accession>
<evidence type="ECO:0000313" key="14">
    <source>
        <dbReference type="EMBL" id="EFM26113.1"/>
    </source>
</evidence>
<comment type="function">
    <text evidence="1">Multidrug efflux pump.</text>
</comment>
<evidence type="ECO:0000313" key="15">
    <source>
        <dbReference type="Proteomes" id="UP000003280"/>
    </source>
</evidence>
<comment type="caution">
    <text evidence="14">The sequence shown here is derived from an EMBL/GenBank/DDBJ whole genome shotgun (WGS) entry which is preliminary data.</text>
</comment>
<dbReference type="STRING" id="862517.HMPREF9225_0256"/>
<feature type="transmembrane region" description="Helical" evidence="13">
    <location>
        <begin position="310"/>
        <end position="332"/>
    </location>
</feature>
<keyword evidence="7" id="KW-1003">Cell membrane</keyword>
<reference evidence="14 15" key="1">
    <citation type="submission" date="2010-07" db="EMBL/GenBank/DDBJ databases">
        <authorList>
            <person name="Muzny D."/>
            <person name="Qin X."/>
            <person name="Deng J."/>
            <person name="Jiang H."/>
            <person name="Liu Y."/>
            <person name="Qu J."/>
            <person name="Song X.-Z."/>
            <person name="Zhang L."/>
            <person name="Thornton R."/>
            <person name="Coyle M."/>
            <person name="Francisco L."/>
            <person name="Jackson L."/>
            <person name="Javaid M."/>
            <person name="Korchina V."/>
            <person name="Kovar C."/>
            <person name="Mata R."/>
            <person name="Mathew T."/>
            <person name="Ngo R."/>
            <person name="Nguyen L."/>
            <person name="Nguyen N."/>
            <person name="Okwuonu G."/>
            <person name="Ongeri F."/>
            <person name="Pham C."/>
            <person name="Simmons D."/>
            <person name="Wilczek-Boney K."/>
            <person name="Hale W."/>
            <person name="Jakkamsetti A."/>
            <person name="Pham P."/>
            <person name="Ruth R."/>
            <person name="San Lucas F."/>
            <person name="Warren J."/>
            <person name="Zhang J."/>
            <person name="Zhao Z."/>
            <person name="Zhou C."/>
            <person name="Zhu D."/>
            <person name="Lee S."/>
            <person name="Bess C."/>
            <person name="Blankenburg K."/>
            <person name="Forbes L."/>
            <person name="Fu Q."/>
            <person name="Gubbala S."/>
            <person name="Hirani K."/>
            <person name="Jayaseelan J.C."/>
            <person name="Lara F."/>
            <person name="Munidasa M."/>
            <person name="Palculict T."/>
            <person name="Patil S."/>
            <person name="Pu L.-L."/>
            <person name="Saada N."/>
            <person name="Tang L."/>
            <person name="Weissenberger G."/>
            <person name="Zhu Y."/>
            <person name="Hemphill L."/>
            <person name="Shang Y."/>
            <person name="Youmans B."/>
            <person name="Ayvaz T."/>
            <person name="Ross M."/>
            <person name="Santibanez J."/>
            <person name="Aqrawi P."/>
            <person name="Gross S."/>
            <person name="Joshi V."/>
            <person name="Fowler G."/>
            <person name="Nazareth L."/>
            <person name="Reid J."/>
            <person name="Worley K."/>
            <person name="Petrosino J."/>
            <person name="Highlander S."/>
            <person name="Gibbs R."/>
        </authorList>
    </citation>
    <scope>NUCLEOTIDE SEQUENCE [LARGE SCALE GENOMIC DNA]</scope>
    <source>
        <strain evidence="14 15">ATCC BAA-1640</strain>
    </source>
</reference>
<dbReference type="InterPro" id="IPR002528">
    <property type="entry name" value="MATE_fam"/>
</dbReference>
<keyword evidence="15" id="KW-1185">Reference proteome</keyword>
<dbReference type="Proteomes" id="UP000003280">
    <property type="component" value="Unassembled WGS sequence"/>
</dbReference>
<evidence type="ECO:0000256" key="3">
    <source>
        <dbReference type="ARBA" id="ARBA00010199"/>
    </source>
</evidence>
<dbReference type="EMBL" id="AEEH01000015">
    <property type="protein sequence ID" value="EFM26113.1"/>
    <property type="molecule type" value="Genomic_DNA"/>
</dbReference>
<feature type="transmembrane region" description="Helical" evidence="13">
    <location>
        <begin position="128"/>
        <end position="146"/>
    </location>
</feature>
<comment type="subcellular location">
    <subcellularLocation>
        <location evidence="2">Cell membrane</location>
        <topology evidence="2">Multi-pass membrane protein</topology>
    </subcellularLocation>
</comment>
<evidence type="ECO:0000256" key="5">
    <source>
        <dbReference type="ARBA" id="ARBA00022448"/>
    </source>
</evidence>
<dbReference type="InterPro" id="IPR050222">
    <property type="entry name" value="MATE_MdtK"/>
</dbReference>
<feature type="transmembrane region" description="Helical" evidence="13">
    <location>
        <begin position="381"/>
        <end position="404"/>
    </location>
</feature>
<dbReference type="InterPro" id="IPR048279">
    <property type="entry name" value="MdtK-like"/>
</dbReference>
<dbReference type="AlphaFoldDB" id="E0NJB7"/>
<evidence type="ECO:0000256" key="9">
    <source>
        <dbReference type="ARBA" id="ARBA00022989"/>
    </source>
</evidence>
<feature type="transmembrane region" description="Helical" evidence="13">
    <location>
        <begin position="9"/>
        <end position="30"/>
    </location>
</feature>
<feature type="transmembrane region" description="Helical" evidence="13">
    <location>
        <begin position="275"/>
        <end position="298"/>
    </location>
</feature>
<sequence>MGTKNISSLILEISVPIMISMLIQALYNIVDSYFVMKISENAFTAVSIAFPIQNTMIGVAVGTAVGINSLLSRSLGEKNFELANSVAENGMFLAFCYSIIFFILGLTLSEKYFRLTTDDLEIIDYGKIYLRIVTMGSFGVFVQITMERVLQSTGRSYLTMLTQGIGAIINIILDPILIFGYFGLPALGIAGAAYATIIGQIIGMFVGLYLNHRYNIEVQMRTFVPRWNVIKKIYTVGLPSIILITITSVSISLMNKILNGFSKTAVAAYGIYYKIQSFIFMPIFGLNSGIIPIIAYNYGAKNRERAKKTYELAIIWGMMIMVVGILIFQFLSSFILKDIFGVSDSLLEVAVVAFRTISISFLFAGFSMVTGSLFQSLGNGTLSLVGVIIRQGVGLIPVAYFLSGFGKLSLVWWAPPIAEFIGFIYFYYYMKKFAMPYIERI</sequence>
<dbReference type="GO" id="GO:0015297">
    <property type="term" value="F:antiporter activity"/>
    <property type="evidence" value="ECO:0007669"/>
    <property type="project" value="UniProtKB-KW"/>
</dbReference>
<feature type="transmembrane region" description="Helical" evidence="13">
    <location>
        <begin position="158"/>
        <end position="182"/>
    </location>
</feature>
<feature type="transmembrane region" description="Helical" evidence="13">
    <location>
        <begin position="352"/>
        <end position="374"/>
    </location>
</feature>
<protein>
    <recommendedName>
        <fullName evidence="4">Probable multidrug resistance protein NorM</fullName>
    </recommendedName>
    <alternativeName>
        <fullName evidence="12">Multidrug-efflux transporter</fullName>
    </alternativeName>
</protein>
<evidence type="ECO:0000256" key="12">
    <source>
        <dbReference type="ARBA" id="ARBA00031636"/>
    </source>
</evidence>
<gene>
    <name evidence="14" type="ORF">HMPREF9225_0256</name>
</gene>
<feature type="transmembrane region" description="Helical" evidence="13">
    <location>
        <begin position="233"/>
        <end position="255"/>
    </location>
</feature>
<evidence type="ECO:0000256" key="1">
    <source>
        <dbReference type="ARBA" id="ARBA00003408"/>
    </source>
</evidence>
<dbReference type="GO" id="GO:0005886">
    <property type="term" value="C:plasma membrane"/>
    <property type="evidence" value="ECO:0007669"/>
    <property type="project" value="UniProtKB-SubCell"/>
</dbReference>
<dbReference type="Pfam" id="PF01554">
    <property type="entry name" value="MatE"/>
    <property type="match status" value="2"/>
</dbReference>
<keyword evidence="5" id="KW-0813">Transport</keyword>
<keyword evidence="10" id="KW-0406">Ion transport</keyword>
<dbReference type="GO" id="GO:0006811">
    <property type="term" value="P:monoatomic ion transport"/>
    <property type="evidence" value="ECO:0007669"/>
    <property type="project" value="UniProtKB-KW"/>
</dbReference>
<evidence type="ECO:0000256" key="8">
    <source>
        <dbReference type="ARBA" id="ARBA00022692"/>
    </source>
</evidence>
<dbReference type="HOGENOM" id="CLU_012893_0_1_9"/>
<dbReference type="NCBIfam" id="TIGR00797">
    <property type="entry name" value="matE"/>
    <property type="match status" value="1"/>
</dbReference>
<feature type="transmembrane region" description="Helical" evidence="13">
    <location>
        <begin position="91"/>
        <end position="108"/>
    </location>
</feature>
<dbReference type="OrthoDB" id="9811110at2"/>
<dbReference type="PIRSF" id="PIRSF006603">
    <property type="entry name" value="DinF"/>
    <property type="match status" value="1"/>
</dbReference>
<keyword evidence="9 13" id="KW-1133">Transmembrane helix</keyword>
<comment type="similarity">
    <text evidence="3">Belongs to the multi antimicrobial extrusion (MATE) (TC 2.A.66.1) family.</text>
</comment>
<dbReference type="PANTHER" id="PTHR43298:SF2">
    <property type="entry name" value="FMN_FAD EXPORTER YEEO-RELATED"/>
    <property type="match status" value="1"/>
</dbReference>
<name>E0NJB7_9FIRM</name>
<evidence type="ECO:0000256" key="2">
    <source>
        <dbReference type="ARBA" id="ARBA00004651"/>
    </source>
</evidence>
<evidence type="ECO:0000256" key="13">
    <source>
        <dbReference type="SAM" id="Phobius"/>
    </source>
</evidence>
<proteinExistence type="inferred from homology"/>
<feature type="transmembrane region" description="Helical" evidence="13">
    <location>
        <begin position="42"/>
        <end position="71"/>
    </location>
</feature>
<keyword evidence="6" id="KW-0050">Antiport</keyword>